<keyword evidence="4 6" id="KW-1133">Transmembrane helix</keyword>
<evidence type="ECO:0000313" key="7">
    <source>
        <dbReference type="EMBL" id="SHK27376.1"/>
    </source>
</evidence>
<accession>A0A1M6R4L7</accession>
<evidence type="ECO:0000256" key="6">
    <source>
        <dbReference type="SAM" id="Phobius"/>
    </source>
</evidence>
<proteinExistence type="predicted"/>
<organism evidence="7 8">
    <name type="scientific">Pseudonocardia thermophila</name>
    <dbReference type="NCBI Taxonomy" id="1848"/>
    <lineage>
        <taxon>Bacteria</taxon>
        <taxon>Bacillati</taxon>
        <taxon>Actinomycetota</taxon>
        <taxon>Actinomycetes</taxon>
        <taxon>Pseudonocardiales</taxon>
        <taxon>Pseudonocardiaceae</taxon>
        <taxon>Pseudonocardia</taxon>
    </lineage>
</organism>
<dbReference type="GO" id="GO:0015171">
    <property type="term" value="F:amino acid transmembrane transporter activity"/>
    <property type="evidence" value="ECO:0007669"/>
    <property type="project" value="TreeGrafter"/>
</dbReference>
<dbReference type="Pfam" id="PF01810">
    <property type="entry name" value="LysE"/>
    <property type="match status" value="1"/>
</dbReference>
<keyword evidence="3 6" id="KW-0812">Transmembrane</keyword>
<dbReference type="Proteomes" id="UP000184363">
    <property type="component" value="Unassembled WGS sequence"/>
</dbReference>
<sequence>MTLVPSLQTVVAFVLTGMVLVVVPGPSVLFIVGRALAHGRRAALVSVAGNTTGVLVVVAAVAAGFGAIAAASIEVFTALKLVGAAYLVYLGVQTIRHRGDLAAAVGAPPAPMTARIFRQAVVVGATNPKVLVLFAAILPQFTDPAAGTPGVQMAVLGTLFALLAALVDATYALGAGWARSWLATSPARVRRLGASGGALMIALGTSLAMAARE</sequence>
<evidence type="ECO:0000256" key="3">
    <source>
        <dbReference type="ARBA" id="ARBA00022692"/>
    </source>
</evidence>
<feature type="transmembrane region" description="Helical" evidence="6">
    <location>
        <begin position="116"/>
        <end position="138"/>
    </location>
</feature>
<dbReference type="EMBL" id="FRAP01000004">
    <property type="protein sequence ID" value="SHK27376.1"/>
    <property type="molecule type" value="Genomic_DNA"/>
</dbReference>
<gene>
    <name evidence="7" type="ORF">SAMN05443637_104179</name>
</gene>
<keyword evidence="8" id="KW-1185">Reference proteome</keyword>
<name>A0A1M6R4L7_PSETH</name>
<feature type="transmembrane region" description="Helical" evidence="6">
    <location>
        <begin position="44"/>
        <end position="69"/>
    </location>
</feature>
<keyword evidence="5 6" id="KW-0472">Membrane</keyword>
<evidence type="ECO:0000313" key="8">
    <source>
        <dbReference type="Proteomes" id="UP000184363"/>
    </source>
</evidence>
<feature type="transmembrane region" description="Helical" evidence="6">
    <location>
        <begin position="192"/>
        <end position="211"/>
    </location>
</feature>
<dbReference type="STRING" id="1848.SAMN05443637_104179"/>
<evidence type="ECO:0000256" key="2">
    <source>
        <dbReference type="ARBA" id="ARBA00022475"/>
    </source>
</evidence>
<dbReference type="AlphaFoldDB" id="A0A1M6R4L7"/>
<dbReference type="PANTHER" id="PTHR30086:SF20">
    <property type="entry name" value="ARGININE EXPORTER PROTEIN ARGO-RELATED"/>
    <property type="match status" value="1"/>
</dbReference>
<dbReference type="PANTHER" id="PTHR30086">
    <property type="entry name" value="ARGININE EXPORTER PROTEIN ARGO"/>
    <property type="match status" value="1"/>
</dbReference>
<feature type="transmembrane region" description="Helical" evidence="6">
    <location>
        <begin position="12"/>
        <end position="32"/>
    </location>
</feature>
<comment type="subcellular location">
    <subcellularLocation>
        <location evidence="1">Cell membrane</location>
        <topology evidence="1">Multi-pass membrane protein</topology>
    </subcellularLocation>
</comment>
<evidence type="ECO:0000256" key="4">
    <source>
        <dbReference type="ARBA" id="ARBA00022989"/>
    </source>
</evidence>
<evidence type="ECO:0000256" key="5">
    <source>
        <dbReference type="ARBA" id="ARBA00023136"/>
    </source>
</evidence>
<feature type="transmembrane region" description="Helical" evidence="6">
    <location>
        <begin position="75"/>
        <end position="95"/>
    </location>
</feature>
<keyword evidence="2" id="KW-1003">Cell membrane</keyword>
<dbReference type="InterPro" id="IPR001123">
    <property type="entry name" value="LeuE-type"/>
</dbReference>
<feature type="transmembrane region" description="Helical" evidence="6">
    <location>
        <begin position="150"/>
        <end position="171"/>
    </location>
</feature>
<evidence type="ECO:0000256" key="1">
    <source>
        <dbReference type="ARBA" id="ARBA00004651"/>
    </source>
</evidence>
<dbReference type="PIRSF" id="PIRSF006324">
    <property type="entry name" value="LeuE"/>
    <property type="match status" value="1"/>
</dbReference>
<reference evidence="7 8" key="1">
    <citation type="submission" date="2016-11" db="EMBL/GenBank/DDBJ databases">
        <authorList>
            <person name="Jaros S."/>
            <person name="Januszkiewicz K."/>
            <person name="Wedrychowicz H."/>
        </authorList>
    </citation>
    <scope>NUCLEOTIDE SEQUENCE [LARGE SCALE GENOMIC DNA]</scope>
    <source>
        <strain evidence="7 8">DSM 43832</strain>
    </source>
</reference>
<protein>
    <submittedName>
        <fullName evidence="7">Threonine/homoserine/homoserine lactone efflux protein</fullName>
    </submittedName>
</protein>
<dbReference type="GO" id="GO:0005886">
    <property type="term" value="C:plasma membrane"/>
    <property type="evidence" value="ECO:0007669"/>
    <property type="project" value="UniProtKB-SubCell"/>
</dbReference>